<keyword evidence="3" id="KW-1185">Reference proteome</keyword>
<dbReference type="PROSITE" id="PS50017">
    <property type="entry name" value="DEATH_DOMAIN"/>
    <property type="match status" value="1"/>
</dbReference>
<name>A0A9Q0MLY5_9DIPT</name>
<dbReference type="EMBL" id="WJQU01002200">
    <property type="protein sequence ID" value="KAJ6633124.1"/>
    <property type="molecule type" value="Genomic_DNA"/>
</dbReference>
<dbReference type="OrthoDB" id="100767at2759"/>
<dbReference type="InterPro" id="IPR000488">
    <property type="entry name" value="Death_dom"/>
</dbReference>
<dbReference type="CDD" id="cd01670">
    <property type="entry name" value="Death"/>
    <property type="match status" value="1"/>
</dbReference>
<reference evidence="2" key="1">
    <citation type="submission" date="2022-07" db="EMBL/GenBank/DDBJ databases">
        <authorList>
            <person name="Trinca V."/>
            <person name="Uliana J.V.C."/>
            <person name="Torres T.T."/>
            <person name="Ward R.J."/>
            <person name="Monesi N."/>
        </authorList>
    </citation>
    <scope>NUCLEOTIDE SEQUENCE</scope>
    <source>
        <strain evidence="2">HSMRA1968</strain>
        <tissue evidence="2">Whole embryos</tissue>
    </source>
</reference>
<dbReference type="Proteomes" id="UP001151699">
    <property type="component" value="Unassembled WGS sequence"/>
</dbReference>
<dbReference type="InterPro" id="IPR011029">
    <property type="entry name" value="DEATH-like_dom_sf"/>
</dbReference>
<proteinExistence type="predicted"/>
<evidence type="ECO:0000313" key="2">
    <source>
        <dbReference type="EMBL" id="KAJ6633124.1"/>
    </source>
</evidence>
<gene>
    <name evidence="2" type="ORF">Bhyg_15879</name>
</gene>
<protein>
    <recommendedName>
        <fullName evidence="1">Death domain-containing protein</fullName>
    </recommendedName>
</protein>
<dbReference type="GO" id="GO:0007165">
    <property type="term" value="P:signal transduction"/>
    <property type="evidence" value="ECO:0007669"/>
    <property type="project" value="InterPro"/>
</dbReference>
<evidence type="ECO:0000259" key="1">
    <source>
        <dbReference type="PROSITE" id="PS50017"/>
    </source>
</evidence>
<dbReference type="Gene3D" id="1.10.533.10">
    <property type="entry name" value="Death Domain, Fas"/>
    <property type="match status" value="1"/>
</dbReference>
<dbReference type="AlphaFoldDB" id="A0A9Q0MLY5"/>
<dbReference type="Pfam" id="PF00531">
    <property type="entry name" value="Death"/>
    <property type="match status" value="1"/>
</dbReference>
<sequence length="209" mass="25015">MDSFSVEKTPKTCTDLSLDQLKIGFGDRLSPRRLACVQTKYDLLKYLWKEIKIEDIYLEKYKLNSDDEISIHDDAFSRHLESLNQVYSGQNEYARQRLADRIQLELPQPTRTEESFEQFEKKKLKIHQVVRTEIGRKWWEFGRHLEIKMGRLDEIDEEHRSVARKVDSIFKALEEQNYNQFTYVDKICSALTDTRRTDLCTEIRKIMER</sequence>
<organism evidence="2 3">
    <name type="scientific">Pseudolycoriella hygida</name>
    <dbReference type="NCBI Taxonomy" id="35572"/>
    <lineage>
        <taxon>Eukaryota</taxon>
        <taxon>Metazoa</taxon>
        <taxon>Ecdysozoa</taxon>
        <taxon>Arthropoda</taxon>
        <taxon>Hexapoda</taxon>
        <taxon>Insecta</taxon>
        <taxon>Pterygota</taxon>
        <taxon>Neoptera</taxon>
        <taxon>Endopterygota</taxon>
        <taxon>Diptera</taxon>
        <taxon>Nematocera</taxon>
        <taxon>Sciaroidea</taxon>
        <taxon>Sciaridae</taxon>
        <taxon>Pseudolycoriella</taxon>
    </lineage>
</organism>
<feature type="domain" description="Death" evidence="1">
    <location>
        <begin position="123"/>
        <end position="207"/>
    </location>
</feature>
<dbReference type="SUPFAM" id="SSF47986">
    <property type="entry name" value="DEATH domain"/>
    <property type="match status" value="1"/>
</dbReference>
<evidence type="ECO:0000313" key="3">
    <source>
        <dbReference type="Proteomes" id="UP001151699"/>
    </source>
</evidence>
<accession>A0A9Q0MLY5</accession>
<comment type="caution">
    <text evidence="2">The sequence shown here is derived from an EMBL/GenBank/DDBJ whole genome shotgun (WGS) entry which is preliminary data.</text>
</comment>